<dbReference type="EMBL" id="CP032489">
    <property type="protein sequence ID" value="AYD49080.1"/>
    <property type="molecule type" value="Genomic_DNA"/>
</dbReference>
<protein>
    <submittedName>
        <fullName evidence="2">Uncharacterized protein</fullName>
    </submittedName>
</protein>
<keyword evidence="1" id="KW-0812">Transmembrane</keyword>
<evidence type="ECO:0000313" key="3">
    <source>
        <dbReference type="Proteomes" id="UP000266118"/>
    </source>
</evidence>
<name>A0A386HUF6_9BACT</name>
<organism evidence="2 3">
    <name type="scientific">Arachidicoccus soli</name>
    <dbReference type="NCBI Taxonomy" id="2341117"/>
    <lineage>
        <taxon>Bacteria</taxon>
        <taxon>Pseudomonadati</taxon>
        <taxon>Bacteroidota</taxon>
        <taxon>Chitinophagia</taxon>
        <taxon>Chitinophagales</taxon>
        <taxon>Chitinophagaceae</taxon>
        <taxon>Arachidicoccus</taxon>
    </lineage>
</organism>
<evidence type="ECO:0000256" key="1">
    <source>
        <dbReference type="SAM" id="Phobius"/>
    </source>
</evidence>
<evidence type="ECO:0000313" key="2">
    <source>
        <dbReference type="EMBL" id="AYD49080.1"/>
    </source>
</evidence>
<sequence>MRINLTKMRTTLTAFLSDSLKINFLNLIFLPYKYQFMILQIFINWNFKLDKIKKDKFYE</sequence>
<reference evidence="2 3" key="1">
    <citation type="submission" date="2018-09" db="EMBL/GenBank/DDBJ databases">
        <title>Arachidicoccus sp. nov., a bacterium isolated from soil.</title>
        <authorList>
            <person name="Weon H.-Y."/>
            <person name="Kwon S.-W."/>
            <person name="Lee S.A."/>
        </authorList>
    </citation>
    <scope>NUCLEOTIDE SEQUENCE [LARGE SCALE GENOMIC DNA]</scope>
    <source>
        <strain evidence="2 3">KIS59-12</strain>
    </source>
</reference>
<keyword evidence="1" id="KW-1133">Transmembrane helix</keyword>
<keyword evidence="3" id="KW-1185">Reference proteome</keyword>
<dbReference type="AlphaFoldDB" id="A0A386HUF6"/>
<proteinExistence type="predicted"/>
<gene>
    <name evidence="2" type="ORF">D6B99_16515</name>
</gene>
<feature type="transmembrane region" description="Helical" evidence="1">
    <location>
        <begin position="24"/>
        <end position="47"/>
    </location>
</feature>
<dbReference type="KEGG" id="ark:D6B99_16515"/>
<accession>A0A386HUF6</accession>
<keyword evidence="1" id="KW-0472">Membrane</keyword>
<dbReference type="Proteomes" id="UP000266118">
    <property type="component" value="Chromosome"/>
</dbReference>